<dbReference type="PANTHER" id="PTHR12794">
    <property type="entry name" value="GEMIN2"/>
    <property type="match status" value="1"/>
</dbReference>
<proteinExistence type="inferred from homology"/>
<reference evidence="2" key="1">
    <citation type="submission" date="2025-08" db="UniProtKB">
        <authorList>
            <consortium name="Ensembl"/>
        </authorList>
    </citation>
    <scope>IDENTIFICATION</scope>
</reference>
<dbReference type="Ensembl" id="ENSEBUT00000003356.1">
    <property type="protein sequence ID" value="ENSEBUP00000002994.1"/>
    <property type="gene ID" value="ENSEBUG00000002198.1"/>
</dbReference>
<evidence type="ECO:0000256" key="1">
    <source>
        <dbReference type="ARBA" id="ARBA00025758"/>
    </source>
</evidence>
<protein>
    <submittedName>
        <fullName evidence="2">Gem (nuclear organelle) associated protein 2</fullName>
    </submittedName>
</protein>
<dbReference type="Pfam" id="PF04938">
    <property type="entry name" value="SIP1"/>
    <property type="match status" value="1"/>
</dbReference>
<evidence type="ECO:0000313" key="3">
    <source>
        <dbReference type="Proteomes" id="UP000694388"/>
    </source>
</evidence>
<comment type="similarity">
    <text evidence="1">Belongs to the gemin-2 family.</text>
</comment>
<accession>A0A8C4NHH2</accession>
<sequence length="276" mass="31462">MWRRGAKEDDLHSQALPVENANLGEPFDPLVPPQTPQEYLRRVQVEASHCPDVVVAEIDPKKLKSKTQAVVSSPCGCIPAPNGMAPDLQLQRKQIAAFSSLRQQLFVLHFQPECEDEQGWRLFCLGQKHCQKQNEQTDLKEDVIETSQYGVDYAKVISSHFCIFKSSPILKFLDDGWQKEFMLGCWLFALLTCLEKPLLPEAHALLRQLARACAALRASLVRIPFLSSSQFSFFMLLQPKAKALCFQIAWLFIRPLSRFFFCFQDKCEPLKDSNKA</sequence>
<dbReference type="Gene3D" id="1.20.5.220">
    <property type="match status" value="1"/>
</dbReference>
<dbReference type="OMA" id="PHKCLLP"/>
<dbReference type="GO" id="GO:0000387">
    <property type="term" value="P:spliceosomal snRNP assembly"/>
    <property type="evidence" value="ECO:0007669"/>
    <property type="project" value="InterPro"/>
</dbReference>
<reference evidence="2" key="2">
    <citation type="submission" date="2025-09" db="UniProtKB">
        <authorList>
            <consortium name="Ensembl"/>
        </authorList>
    </citation>
    <scope>IDENTIFICATION</scope>
</reference>
<dbReference type="Gene3D" id="1.20.58.1070">
    <property type="match status" value="1"/>
</dbReference>
<dbReference type="Proteomes" id="UP000694388">
    <property type="component" value="Unplaced"/>
</dbReference>
<dbReference type="GO" id="GO:0032797">
    <property type="term" value="C:SMN complex"/>
    <property type="evidence" value="ECO:0007669"/>
    <property type="project" value="TreeGrafter"/>
</dbReference>
<dbReference type="InterPro" id="IPR035426">
    <property type="entry name" value="Gemin2/Brr1"/>
</dbReference>
<organism evidence="2 3">
    <name type="scientific">Eptatretus burgeri</name>
    <name type="common">Inshore hagfish</name>
    <dbReference type="NCBI Taxonomy" id="7764"/>
    <lineage>
        <taxon>Eukaryota</taxon>
        <taxon>Metazoa</taxon>
        <taxon>Chordata</taxon>
        <taxon>Craniata</taxon>
        <taxon>Vertebrata</taxon>
        <taxon>Cyclostomata</taxon>
        <taxon>Myxini</taxon>
        <taxon>Myxiniformes</taxon>
        <taxon>Myxinidae</taxon>
        <taxon>Eptatretinae</taxon>
        <taxon>Eptatretus</taxon>
    </lineage>
</organism>
<dbReference type="AlphaFoldDB" id="A0A8C4NHH2"/>
<dbReference type="PANTHER" id="PTHR12794:SF0">
    <property type="entry name" value="GEM-ASSOCIATED PROTEIN 2"/>
    <property type="match status" value="1"/>
</dbReference>
<name>A0A8C4NHH2_EPTBU</name>
<evidence type="ECO:0000313" key="2">
    <source>
        <dbReference type="Ensembl" id="ENSEBUP00000002994.1"/>
    </source>
</evidence>
<keyword evidence="3" id="KW-1185">Reference proteome</keyword>
<dbReference type="GeneTree" id="ENSGT00390000013814"/>
<dbReference type="GO" id="GO:0005634">
    <property type="term" value="C:nucleus"/>
    <property type="evidence" value="ECO:0007669"/>
    <property type="project" value="TreeGrafter"/>
</dbReference>